<reference evidence="1" key="1">
    <citation type="submission" date="2021-01" db="EMBL/GenBank/DDBJ databases">
        <authorList>
            <consortium name="Genoscope - CEA"/>
            <person name="William W."/>
        </authorList>
    </citation>
    <scope>NUCLEOTIDE SEQUENCE</scope>
</reference>
<sequence length="511" mass="60407">MNNNTTIIPNRQFPNKLLTQIQTLDPLQIRLIIQKEFLQGKLCQNIQHYVLIQNADQLYSEIVLLWYLRKEITQDEAHLFINKSDPNLFPFQLMQYLINPQNKLPLLRLIFNTQNIQFVNSSLDIVLMGLQTKKEVSSLLLGFDEQVQQYEINLILNHYPKLSLLISYHLRINPKFEELSSFDTNLIAITLKRSQTINKGIETLLNYLLECDDKKSIVDILIQLNFQNDTVLNLGILKSPEEVQYKEEYIFFEKWTQTKSFNEKIWGRFTSLVNQKMIKLDNQEFTVNNLNFAQPLLIKALFSLVKRHTSNFIIENAINKEIKMKQNLFLDYPEFFKVFFIDYSSLLDPNYNMLILESLNVILTHIQRTAKQPIVQHLKLLLCQFLVQCISKMVDPQKIEISIYQFIQQLLAKDKSLNFQFAASLKLDQIEKAVKHIDCLFLLLSDLDLLQQKLGDKERFYLFCKCLQQKHKSELLEKPLETYQNENQLKHKYNTNLIMKKKEDRVIAQLF</sequence>
<organism evidence="1 2">
    <name type="scientific">Paramecium primaurelia</name>
    <dbReference type="NCBI Taxonomy" id="5886"/>
    <lineage>
        <taxon>Eukaryota</taxon>
        <taxon>Sar</taxon>
        <taxon>Alveolata</taxon>
        <taxon>Ciliophora</taxon>
        <taxon>Intramacronucleata</taxon>
        <taxon>Oligohymenophorea</taxon>
        <taxon>Peniculida</taxon>
        <taxon>Parameciidae</taxon>
        <taxon>Paramecium</taxon>
    </lineage>
</organism>
<accession>A0A8S1KA60</accession>
<comment type="caution">
    <text evidence="1">The sequence shown here is derived from an EMBL/GenBank/DDBJ whole genome shotgun (WGS) entry which is preliminary data.</text>
</comment>
<gene>
    <name evidence="1" type="ORF">PPRIM_AZ9-3.1.T0180094</name>
</gene>
<dbReference type="Proteomes" id="UP000688137">
    <property type="component" value="Unassembled WGS sequence"/>
</dbReference>
<dbReference type="AlphaFoldDB" id="A0A8S1KA60"/>
<keyword evidence="2" id="KW-1185">Reference proteome</keyword>
<dbReference type="OMA" id="KQPIVQH"/>
<name>A0A8S1KA60_PARPR</name>
<proteinExistence type="predicted"/>
<protein>
    <submittedName>
        <fullName evidence="1">Uncharacterized protein</fullName>
    </submittedName>
</protein>
<evidence type="ECO:0000313" key="1">
    <source>
        <dbReference type="EMBL" id="CAD8051433.1"/>
    </source>
</evidence>
<dbReference type="EMBL" id="CAJJDM010000014">
    <property type="protein sequence ID" value="CAD8051433.1"/>
    <property type="molecule type" value="Genomic_DNA"/>
</dbReference>
<evidence type="ECO:0000313" key="2">
    <source>
        <dbReference type="Proteomes" id="UP000688137"/>
    </source>
</evidence>